<evidence type="ECO:0000256" key="4">
    <source>
        <dbReference type="RuleBase" id="RU004075"/>
    </source>
</evidence>
<proteinExistence type="inferred from homology"/>
<keyword evidence="7" id="KW-0032">Aminotransferase</keyword>
<protein>
    <submittedName>
        <fullName evidence="7">Alanine--glyoxylate aminotransferase family protein</fullName>
    </submittedName>
</protein>
<evidence type="ECO:0000256" key="1">
    <source>
        <dbReference type="ARBA" id="ARBA00001933"/>
    </source>
</evidence>
<evidence type="ECO:0000256" key="2">
    <source>
        <dbReference type="ARBA" id="ARBA00009236"/>
    </source>
</evidence>
<dbReference type="InterPro" id="IPR015421">
    <property type="entry name" value="PyrdxlP-dep_Trfase_major"/>
</dbReference>
<dbReference type="InterPro" id="IPR015424">
    <property type="entry name" value="PyrdxlP-dep_Trfase"/>
</dbReference>
<keyword evidence="7" id="KW-0808">Transferase</keyword>
<comment type="cofactor">
    <cofactor evidence="1 5">
        <name>pyridoxal 5'-phosphate</name>
        <dbReference type="ChEBI" id="CHEBI:597326"/>
    </cofactor>
</comment>
<gene>
    <name evidence="7" type="ORF">JQC72_09350</name>
</gene>
<name>A0ABS2WJN2_9BACL</name>
<feature type="domain" description="Aminotransferase class V" evidence="6">
    <location>
        <begin position="31"/>
        <end position="329"/>
    </location>
</feature>
<comment type="similarity">
    <text evidence="2 4">Belongs to the class-V pyridoxal-phosphate-dependent aminotransferase family.</text>
</comment>
<evidence type="ECO:0000313" key="7">
    <source>
        <dbReference type="EMBL" id="MBN2909729.1"/>
    </source>
</evidence>
<dbReference type="InterPro" id="IPR000192">
    <property type="entry name" value="Aminotrans_V_dom"/>
</dbReference>
<reference evidence="7" key="1">
    <citation type="journal article" date="2024" name="Int. J. Syst. Evol. Microbiol.">
        <title>Polycladomyces zharkentensis sp. nov., a novel thermophilic cellulose- and starch-degrading member of the Bacillota from a geothermal aquifer in Kazakhstan.</title>
        <authorList>
            <person name="Mashzhan A."/>
            <person name="Kistaubayeva A."/>
            <person name="Javier-Lopez R."/>
            <person name="Bissenova U."/>
            <person name="Bissenbay A."/>
            <person name="Birkeland N.K."/>
        </authorList>
    </citation>
    <scope>NUCLEOTIDE SEQUENCE</scope>
    <source>
        <strain evidence="7">ZKZ2T</strain>
    </source>
</reference>
<evidence type="ECO:0000259" key="6">
    <source>
        <dbReference type="Pfam" id="PF00266"/>
    </source>
</evidence>
<dbReference type="EMBL" id="JAFHAP010000008">
    <property type="protein sequence ID" value="MBN2909729.1"/>
    <property type="molecule type" value="Genomic_DNA"/>
</dbReference>
<evidence type="ECO:0000256" key="5">
    <source>
        <dbReference type="RuleBase" id="RU004504"/>
    </source>
</evidence>
<dbReference type="InterPro" id="IPR024169">
    <property type="entry name" value="SP_NH2Trfase/AEP_transaminase"/>
</dbReference>
<dbReference type="SUPFAM" id="SSF53383">
    <property type="entry name" value="PLP-dependent transferases"/>
    <property type="match status" value="1"/>
</dbReference>
<dbReference type="PROSITE" id="PS00595">
    <property type="entry name" value="AA_TRANSFER_CLASS_5"/>
    <property type="match status" value="1"/>
</dbReference>
<dbReference type="InterPro" id="IPR020578">
    <property type="entry name" value="Aminotrans_V_PyrdxlP_BS"/>
</dbReference>
<dbReference type="PANTHER" id="PTHR21152:SF40">
    <property type="entry name" value="ALANINE--GLYOXYLATE AMINOTRANSFERASE"/>
    <property type="match status" value="1"/>
</dbReference>
<dbReference type="Pfam" id="PF00266">
    <property type="entry name" value="Aminotran_5"/>
    <property type="match status" value="1"/>
</dbReference>
<dbReference type="Gene3D" id="3.40.640.10">
    <property type="entry name" value="Type I PLP-dependent aspartate aminotransferase-like (Major domain)"/>
    <property type="match status" value="1"/>
</dbReference>
<sequence>MPFADKTHLRIPGPTPIPPRVQWAMNQPMIGHRSGECSRLVVENSRRLQPVFGTDQPVLLVTGSGTSALEAAVVNAVAPGEEAAVVVTGAFGDRFAKIVTRYGIPLRRLDISWGEACQPEILAGFLRQHPQVKAVFLTYCETSTGVLNPIRELARTVHQHSDALVIVDGVSCLGAVDCRMDEWGVDIMVTGSQKALMLPPGLAFIAVSDRAWEVIERNPRSRFYLDLVAYRDNLAKQTTPYTPAVSLLFGLKEVLNLIEEEGLPAIVARHRLMMEMSRAGVRALGLELLAPDAFASPTVTAVKGGEQLDVEAFRKELRQIGVVVAGGQQHLKGKIFRIGHMGYCDPLDVLTVFNAIELALFRMGMPVELGSAVKACEEVWANVSRTYHGSAQ</sequence>
<evidence type="ECO:0000313" key="8">
    <source>
        <dbReference type="Proteomes" id="UP001177120"/>
    </source>
</evidence>
<dbReference type="InterPro" id="IPR015422">
    <property type="entry name" value="PyrdxlP-dep_Trfase_small"/>
</dbReference>
<dbReference type="GO" id="GO:0008483">
    <property type="term" value="F:transaminase activity"/>
    <property type="evidence" value="ECO:0007669"/>
    <property type="project" value="UniProtKB-KW"/>
</dbReference>
<comment type="caution">
    <text evidence="7">The sequence shown here is derived from an EMBL/GenBank/DDBJ whole genome shotgun (WGS) entry which is preliminary data.</text>
</comment>
<dbReference type="Gene3D" id="3.90.1150.10">
    <property type="entry name" value="Aspartate Aminotransferase, domain 1"/>
    <property type="match status" value="1"/>
</dbReference>
<dbReference type="PANTHER" id="PTHR21152">
    <property type="entry name" value="AMINOTRANSFERASE CLASS V"/>
    <property type="match status" value="1"/>
</dbReference>
<keyword evidence="8" id="KW-1185">Reference proteome</keyword>
<organism evidence="7 8">
    <name type="scientific">Polycladomyces zharkentensis</name>
    <dbReference type="NCBI Taxonomy" id="2807616"/>
    <lineage>
        <taxon>Bacteria</taxon>
        <taxon>Bacillati</taxon>
        <taxon>Bacillota</taxon>
        <taxon>Bacilli</taxon>
        <taxon>Bacillales</taxon>
        <taxon>Thermoactinomycetaceae</taxon>
        <taxon>Polycladomyces</taxon>
    </lineage>
</organism>
<dbReference type="RefSeq" id="WP_205495015.1">
    <property type="nucleotide sequence ID" value="NZ_JAFHAP010000008.1"/>
</dbReference>
<keyword evidence="3" id="KW-0663">Pyridoxal phosphate</keyword>
<dbReference type="PIRSF" id="PIRSF000524">
    <property type="entry name" value="SPT"/>
    <property type="match status" value="1"/>
</dbReference>
<accession>A0ABS2WJN2</accession>
<evidence type="ECO:0000256" key="3">
    <source>
        <dbReference type="ARBA" id="ARBA00022898"/>
    </source>
</evidence>
<dbReference type="Proteomes" id="UP001177120">
    <property type="component" value="Unassembled WGS sequence"/>
</dbReference>